<name>A0AA37T721_9GAMM</name>
<evidence type="ECO:0008006" key="4">
    <source>
        <dbReference type="Google" id="ProtNLM"/>
    </source>
</evidence>
<keyword evidence="3" id="KW-1185">Reference proteome</keyword>
<gene>
    <name evidence="2" type="ORF">GCM10007877_18730</name>
</gene>
<dbReference type="EMBL" id="BSPD01000039">
    <property type="protein sequence ID" value="GLS26158.1"/>
    <property type="molecule type" value="Genomic_DNA"/>
</dbReference>
<keyword evidence="1" id="KW-0472">Membrane</keyword>
<dbReference type="RefSeq" id="WP_232593055.1">
    <property type="nucleotide sequence ID" value="NZ_BSPD01000039.1"/>
</dbReference>
<proteinExistence type="predicted"/>
<sequence>MEKVNTITHWSVITVGFFNGLSVNQWFAVLSLVIGLFTLGVNWFYRHKEYTLKLRDEQRKLKTQLENQK</sequence>
<evidence type="ECO:0000313" key="3">
    <source>
        <dbReference type="Proteomes" id="UP001156870"/>
    </source>
</evidence>
<comment type="caution">
    <text evidence="2">The sequence shown here is derived from an EMBL/GenBank/DDBJ whole genome shotgun (WGS) entry which is preliminary data.</text>
</comment>
<accession>A0AA37T721</accession>
<feature type="transmembrane region" description="Helical" evidence="1">
    <location>
        <begin position="26"/>
        <end position="45"/>
    </location>
</feature>
<evidence type="ECO:0000313" key="2">
    <source>
        <dbReference type="EMBL" id="GLS26158.1"/>
    </source>
</evidence>
<evidence type="ECO:0000256" key="1">
    <source>
        <dbReference type="SAM" id="Phobius"/>
    </source>
</evidence>
<organism evidence="2 3">
    <name type="scientific">Marinibactrum halimedae</name>
    <dbReference type="NCBI Taxonomy" id="1444977"/>
    <lineage>
        <taxon>Bacteria</taxon>
        <taxon>Pseudomonadati</taxon>
        <taxon>Pseudomonadota</taxon>
        <taxon>Gammaproteobacteria</taxon>
        <taxon>Cellvibrionales</taxon>
        <taxon>Cellvibrionaceae</taxon>
        <taxon>Marinibactrum</taxon>
    </lineage>
</organism>
<dbReference type="AlphaFoldDB" id="A0AA37T721"/>
<dbReference type="Pfam" id="PF16080">
    <property type="entry name" value="Phage_holin_2_3"/>
    <property type="match status" value="1"/>
</dbReference>
<dbReference type="Proteomes" id="UP001156870">
    <property type="component" value="Unassembled WGS sequence"/>
</dbReference>
<dbReference type="InterPro" id="IPR032118">
    <property type="entry name" value="Phage_holin_HP1"/>
</dbReference>
<protein>
    <recommendedName>
        <fullName evidence="4">Holin</fullName>
    </recommendedName>
</protein>
<keyword evidence="1" id="KW-1133">Transmembrane helix</keyword>
<reference evidence="2 3" key="1">
    <citation type="journal article" date="2014" name="Int. J. Syst. Evol. Microbiol.">
        <title>Complete genome sequence of Corynebacterium casei LMG S-19264T (=DSM 44701T), isolated from a smear-ripened cheese.</title>
        <authorList>
            <consortium name="US DOE Joint Genome Institute (JGI-PGF)"/>
            <person name="Walter F."/>
            <person name="Albersmeier A."/>
            <person name="Kalinowski J."/>
            <person name="Ruckert C."/>
        </authorList>
    </citation>
    <scope>NUCLEOTIDE SEQUENCE [LARGE SCALE GENOMIC DNA]</scope>
    <source>
        <strain evidence="2 3">NBRC 110095</strain>
    </source>
</reference>
<keyword evidence="1" id="KW-0812">Transmembrane</keyword>